<dbReference type="InterPro" id="IPR037522">
    <property type="entry name" value="HD_GYP_dom"/>
</dbReference>
<reference evidence="3" key="1">
    <citation type="journal article" date="2010" name="Stand. Genomic Sci.">
        <title>Complete genome sequence of Syntrophothermus lipocalidus type strain (TGB-C1T).</title>
        <authorList>
            <consortium name="US DOE Joint Genome Institute (JGI-PGF)"/>
            <person name="Djao O."/>
            <person name="Zhang X."/>
            <person name="Lucas S."/>
            <person name="Lapidus A."/>
            <person name="Glavina Del Rio T."/>
            <person name="Nolan M."/>
            <person name="Tice H."/>
            <person name="Cheng J."/>
            <person name="Han C."/>
            <person name="Tapia R."/>
            <person name="Goodwin L."/>
            <person name="Pitluck S."/>
            <person name="Liolios K."/>
            <person name="Ivanova N."/>
            <person name="Mavromatis K."/>
            <person name="Mikhailova N."/>
            <person name="Ovchinnikova G."/>
            <person name="Pati A."/>
            <person name="Brambilla E."/>
            <person name="Chen A."/>
            <person name="Palaniappan K."/>
            <person name="Land M."/>
            <person name="Hauser L."/>
            <person name="Chang Y."/>
            <person name="Jeffries C."/>
            <person name="Rohde M."/>
            <person name="Sikorski J."/>
            <person name="Spring S."/>
            <person name="Goker M."/>
            <person name="Detter J."/>
            <person name="Woyke T."/>
            <person name="Bristow J."/>
            <person name="Eisen J."/>
            <person name="Markowitz V."/>
            <person name="Hugenholtz P."/>
            <person name="Kyrpides N."/>
            <person name="Klenk H."/>
        </authorList>
    </citation>
    <scope>NUCLEOTIDE SEQUENCE [LARGE SCALE GENOMIC DNA]</scope>
    <source>
        <strain evidence="3">DSM 12680 / TGB-C1</strain>
    </source>
</reference>
<dbReference type="HOGENOM" id="CLU_000445_92_3_9"/>
<dbReference type="Gene3D" id="1.10.3210.10">
    <property type="entry name" value="Hypothetical protein af1432"/>
    <property type="match status" value="1"/>
</dbReference>
<dbReference type="AlphaFoldDB" id="D7CQ00"/>
<evidence type="ECO:0000313" key="2">
    <source>
        <dbReference type="EMBL" id="ADI02778.1"/>
    </source>
</evidence>
<dbReference type="KEGG" id="slp:Slip_2031"/>
<name>D7CQ00_SYNLT</name>
<dbReference type="STRING" id="643648.Slip_2031"/>
<dbReference type="PANTHER" id="PTHR43155">
    <property type="entry name" value="CYCLIC DI-GMP PHOSPHODIESTERASE PA4108-RELATED"/>
    <property type="match status" value="1"/>
</dbReference>
<sequence>MQNMFFTKLPIELLAHSMHAGVLAVRLLREVQIPGIREAVFVTAAFLHDLGKAHWPEKFIMAPRYLLSNSEWYTMRAHPLVSADIASELGVCPEAVEIIRQHHERPGGKGYPLGIEPSEAAMWLSAVDVVAAMSEPRAYRKNLPSIDEIRRELAWCPTHIRETVINLVINAKTVKEAI</sequence>
<dbReference type="Proteomes" id="UP000000378">
    <property type="component" value="Chromosome"/>
</dbReference>
<dbReference type="InterPro" id="IPR006675">
    <property type="entry name" value="HDIG_dom"/>
</dbReference>
<gene>
    <name evidence="2" type="ordered locus">Slip_2031</name>
</gene>
<dbReference type="RefSeq" id="WP_013176180.1">
    <property type="nucleotide sequence ID" value="NC_014220.1"/>
</dbReference>
<dbReference type="InterPro" id="IPR006674">
    <property type="entry name" value="HD_domain"/>
</dbReference>
<feature type="domain" description="HD-GYP" evidence="1">
    <location>
        <begin position="1"/>
        <end position="178"/>
    </location>
</feature>
<dbReference type="NCBIfam" id="TIGR00277">
    <property type="entry name" value="HDIG"/>
    <property type="match status" value="1"/>
</dbReference>
<evidence type="ECO:0000313" key="3">
    <source>
        <dbReference type="Proteomes" id="UP000000378"/>
    </source>
</evidence>
<dbReference type="PROSITE" id="PS51832">
    <property type="entry name" value="HD_GYP"/>
    <property type="match status" value="1"/>
</dbReference>
<dbReference type="eggNOG" id="COG2206">
    <property type="taxonomic scope" value="Bacteria"/>
</dbReference>
<dbReference type="Pfam" id="PF01966">
    <property type="entry name" value="HD"/>
    <property type="match status" value="1"/>
</dbReference>
<evidence type="ECO:0000259" key="1">
    <source>
        <dbReference type="PROSITE" id="PS51832"/>
    </source>
</evidence>
<dbReference type="InterPro" id="IPR003607">
    <property type="entry name" value="HD/PDEase_dom"/>
</dbReference>
<protein>
    <submittedName>
        <fullName evidence="2">Metal dependent phosphohydrolase</fullName>
    </submittedName>
</protein>
<proteinExistence type="predicted"/>
<dbReference type="EMBL" id="CP002048">
    <property type="protein sequence ID" value="ADI02778.1"/>
    <property type="molecule type" value="Genomic_DNA"/>
</dbReference>
<dbReference type="SMART" id="SM00471">
    <property type="entry name" value="HDc"/>
    <property type="match status" value="1"/>
</dbReference>
<accession>D7CQ00</accession>
<dbReference type="PANTHER" id="PTHR43155:SF2">
    <property type="entry name" value="CYCLIC DI-GMP PHOSPHODIESTERASE PA4108"/>
    <property type="match status" value="1"/>
</dbReference>
<organism evidence="2 3">
    <name type="scientific">Syntrophothermus lipocalidus (strain DSM 12680 / TGB-C1)</name>
    <dbReference type="NCBI Taxonomy" id="643648"/>
    <lineage>
        <taxon>Bacteria</taxon>
        <taxon>Bacillati</taxon>
        <taxon>Bacillota</taxon>
        <taxon>Clostridia</taxon>
        <taxon>Eubacteriales</taxon>
        <taxon>Syntrophomonadaceae</taxon>
        <taxon>Syntrophothermus</taxon>
    </lineage>
</organism>
<dbReference type="CDD" id="cd00077">
    <property type="entry name" value="HDc"/>
    <property type="match status" value="1"/>
</dbReference>
<dbReference type="SUPFAM" id="SSF109604">
    <property type="entry name" value="HD-domain/PDEase-like"/>
    <property type="match status" value="1"/>
</dbReference>
<reference evidence="2 3" key="2">
    <citation type="journal article" date="2010" name="Stand. Genomic Sci.">
        <title>Complete genome sequence of Syntrophothermus lipocalidus type strain (TGB-C1).</title>
        <authorList>
            <person name="Djao O.D."/>
            <person name="Zhang X."/>
            <person name="Lucas S."/>
            <person name="Lapidus A."/>
            <person name="Del Rio T.G."/>
            <person name="Nolan M."/>
            <person name="Tice H."/>
            <person name="Cheng J.F."/>
            <person name="Han C."/>
            <person name="Tapia R."/>
            <person name="Goodwin L."/>
            <person name="Pitluck S."/>
            <person name="Liolios K."/>
            <person name="Ivanova N."/>
            <person name="Mavromatis K."/>
            <person name="Mikhailova N."/>
            <person name="Ovchinnikova G."/>
            <person name="Pati A."/>
            <person name="Brambilla E."/>
            <person name="Chen A."/>
            <person name="Palaniappan K."/>
            <person name="Land M."/>
            <person name="Hauser L."/>
            <person name="Chang Y.J."/>
            <person name="Jeffries C.D."/>
            <person name="Rohde M."/>
            <person name="Sikorski J."/>
            <person name="Spring S."/>
            <person name="Goker M."/>
            <person name="Detter J.C."/>
            <person name="Woyke T."/>
            <person name="Bristow J."/>
            <person name="Eisen J.A."/>
            <person name="Markowitz V."/>
            <person name="Hugenholtz P."/>
            <person name="Kyrpides N.C."/>
            <person name="Klenk H.P."/>
        </authorList>
    </citation>
    <scope>NUCLEOTIDE SEQUENCE [LARGE SCALE GENOMIC DNA]</scope>
    <source>
        <strain evidence="3">DSM 12680 / TGB-C1</strain>
    </source>
</reference>
<keyword evidence="3" id="KW-1185">Reference proteome</keyword>